<dbReference type="PANTHER" id="PTHR24421:SF10">
    <property type="entry name" value="NITRATE_NITRITE SENSOR PROTEIN NARQ"/>
    <property type="match status" value="1"/>
</dbReference>
<sequence>MPSVRDVLVALAACAAAVAGALLAEPSARPLLPWGALLVVAAGAALCWRSRRPVAVLVAVMVPTALYYWLGHPDGPASLLVAVAVYTVASRVPWPRAVLTGVVVVVVWAGADLALAAAGGRPGYDHHWWIAATVGWGVAVGALRRAAQATAGRAEERLARRVEQERLRIARDVHDVVSHSLSMIVVQAGVGAHVAGRRPEEAVAALERIRDTGAAALRELRGTLALLRDEDEPVGGGLDRLDEVVHAGRAAGLTVTVTGDPGRLPGEVDRTAFAVVREAVTNTVRHAPSATRVDVRLDRRPAALHLRVSDDGGPPAPPAERGRPDGQGLRGLAERAAALGGELSAAPAAGGHVVTATLPLRGEAPA</sequence>
<dbReference type="Pfam" id="PF02518">
    <property type="entry name" value="HATPase_c"/>
    <property type="match status" value="1"/>
</dbReference>
<keyword evidence="6 12" id="KW-0418">Kinase</keyword>
<feature type="region of interest" description="Disordered" evidence="9">
    <location>
        <begin position="306"/>
        <end position="330"/>
    </location>
</feature>
<keyword evidence="13" id="KW-1185">Reference proteome</keyword>
<dbReference type="Pfam" id="PF07730">
    <property type="entry name" value="HisKA_3"/>
    <property type="match status" value="1"/>
</dbReference>
<gene>
    <name evidence="12" type="ORF">WHI96_17180</name>
</gene>
<dbReference type="PANTHER" id="PTHR24421">
    <property type="entry name" value="NITRATE/NITRITE SENSOR PROTEIN NARX-RELATED"/>
    <property type="match status" value="1"/>
</dbReference>
<keyword evidence="10" id="KW-0812">Transmembrane</keyword>
<dbReference type="Gene3D" id="1.20.5.1930">
    <property type="match status" value="1"/>
</dbReference>
<feature type="transmembrane region" description="Helical" evidence="10">
    <location>
        <begin position="101"/>
        <end position="120"/>
    </location>
</feature>
<name>A0ABV1JX61_9PSEU</name>
<keyword evidence="5" id="KW-0547">Nucleotide-binding</keyword>
<evidence type="ECO:0000259" key="11">
    <source>
        <dbReference type="SMART" id="SM00387"/>
    </source>
</evidence>
<evidence type="ECO:0000256" key="6">
    <source>
        <dbReference type="ARBA" id="ARBA00022777"/>
    </source>
</evidence>
<feature type="domain" description="Histidine kinase/HSP90-like ATPase" evidence="11">
    <location>
        <begin position="268"/>
        <end position="362"/>
    </location>
</feature>
<evidence type="ECO:0000256" key="1">
    <source>
        <dbReference type="ARBA" id="ARBA00000085"/>
    </source>
</evidence>
<dbReference type="InterPro" id="IPR036890">
    <property type="entry name" value="HATPase_C_sf"/>
</dbReference>
<dbReference type="EC" id="2.7.13.3" evidence="2"/>
<dbReference type="InterPro" id="IPR050482">
    <property type="entry name" value="Sensor_HK_TwoCompSys"/>
</dbReference>
<comment type="catalytic activity">
    <reaction evidence="1">
        <text>ATP + protein L-histidine = ADP + protein N-phospho-L-histidine.</text>
        <dbReference type="EC" id="2.7.13.3"/>
    </reaction>
</comment>
<organism evidence="12 13">
    <name type="scientific">Pseudonocardia tropica</name>
    <dbReference type="NCBI Taxonomy" id="681289"/>
    <lineage>
        <taxon>Bacteria</taxon>
        <taxon>Bacillati</taxon>
        <taxon>Actinomycetota</taxon>
        <taxon>Actinomycetes</taxon>
        <taxon>Pseudonocardiales</taxon>
        <taxon>Pseudonocardiaceae</taxon>
        <taxon>Pseudonocardia</taxon>
    </lineage>
</organism>
<feature type="transmembrane region" description="Helical" evidence="10">
    <location>
        <begin position="31"/>
        <end position="47"/>
    </location>
</feature>
<keyword evidence="4" id="KW-0808">Transferase</keyword>
<evidence type="ECO:0000256" key="3">
    <source>
        <dbReference type="ARBA" id="ARBA00022553"/>
    </source>
</evidence>
<proteinExistence type="predicted"/>
<comment type="caution">
    <text evidence="12">The sequence shown here is derived from an EMBL/GenBank/DDBJ whole genome shotgun (WGS) entry which is preliminary data.</text>
</comment>
<dbReference type="EMBL" id="JBEDNP010000009">
    <property type="protein sequence ID" value="MEQ3540552.1"/>
    <property type="molecule type" value="Genomic_DNA"/>
</dbReference>
<evidence type="ECO:0000256" key="4">
    <source>
        <dbReference type="ARBA" id="ARBA00022679"/>
    </source>
</evidence>
<dbReference type="CDD" id="cd16917">
    <property type="entry name" value="HATPase_UhpB-NarQ-NarX-like"/>
    <property type="match status" value="1"/>
</dbReference>
<dbReference type="InterPro" id="IPR011712">
    <property type="entry name" value="Sig_transdc_His_kin_sub3_dim/P"/>
</dbReference>
<keyword evidence="10" id="KW-1133">Transmembrane helix</keyword>
<evidence type="ECO:0000313" key="12">
    <source>
        <dbReference type="EMBL" id="MEQ3540552.1"/>
    </source>
</evidence>
<protein>
    <recommendedName>
        <fullName evidence="2">histidine kinase</fullName>
        <ecNumber evidence="2">2.7.13.3</ecNumber>
    </recommendedName>
</protein>
<evidence type="ECO:0000256" key="8">
    <source>
        <dbReference type="ARBA" id="ARBA00023012"/>
    </source>
</evidence>
<keyword evidence="10" id="KW-0472">Membrane</keyword>
<dbReference type="SUPFAM" id="SSF55874">
    <property type="entry name" value="ATPase domain of HSP90 chaperone/DNA topoisomerase II/histidine kinase"/>
    <property type="match status" value="1"/>
</dbReference>
<dbReference type="Proteomes" id="UP001464923">
    <property type="component" value="Unassembled WGS sequence"/>
</dbReference>
<dbReference type="GO" id="GO:0016301">
    <property type="term" value="F:kinase activity"/>
    <property type="evidence" value="ECO:0007669"/>
    <property type="project" value="UniProtKB-KW"/>
</dbReference>
<dbReference type="RefSeq" id="WP_345646035.1">
    <property type="nucleotide sequence ID" value="NZ_BAABLY010000039.1"/>
</dbReference>
<evidence type="ECO:0000256" key="7">
    <source>
        <dbReference type="ARBA" id="ARBA00022840"/>
    </source>
</evidence>
<evidence type="ECO:0000256" key="5">
    <source>
        <dbReference type="ARBA" id="ARBA00022741"/>
    </source>
</evidence>
<evidence type="ECO:0000313" key="13">
    <source>
        <dbReference type="Proteomes" id="UP001464923"/>
    </source>
</evidence>
<accession>A0ABV1JX61</accession>
<dbReference type="Gene3D" id="3.30.565.10">
    <property type="entry name" value="Histidine kinase-like ATPase, C-terminal domain"/>
    <property type="match status" value="1"/>
</dbReference>
<feature type="transmembrane region" description="Helical" evidence="10">
    <location>
        <begin position="54"/>
        <end position="70"/>
    </location>
</feature>
<reference evidence="12 13" key="1">
    <citation type="submission" date="2024-03" db="EMBL/GenBank/DDBJ databases">
        <title>Draft genome sequence of Pseudonocardia tropica JCM 19149.</title>
        <authorList>
            <person name="Butdee W."/>
            <person name="Duangmal K."/>
        </authorList>
    </citation>
    <scope>NUCLEOTIDE SEQUENCE [LARGE SCALE GENOMIC DNA]</scope>
    <source>
        <strain evidence="12 13">JCM 19149</strain>
    </source>
</reference>
<keyword evidence="7" id="KW-0067">ATP-binding</keyword>
<feature type="transmembrane region" description="Helical" evidence="10">
    <location>
        <begin position="126"/>
        <end position="143"/>
    </location>
</feature>
<evidence type="ECO:0000256" key="2">
    <source>
        <dbReference type="ARBA" id="ARBA00012438"/>
    </source>
</evidence>
<evidence type="ECO:0000256" key="10">
    <source>
        <dbReference type="SAM" id="Phobius"/>
    </source>
</evidence>
<evidence type="ECO:0000256" key="9">
    <source>
        <dbReference type="SAM" id="MobiDB-lite"/>
    </source>
</evidence>
<dbReference type="InterPro" id="IPR003594">
    <property type="entry name" value="HATPase_dom"/>
</dbReference>
<keyword evidence="3" id="KW-0597">Phosphoprotein</keyword>
<keyword evidence="8" id="KW-0902">Two-component regulatory system</keyword>
<dbReference type="SMART" id="SM00387">
    <property type="entry name" value="HATPase_c"/>
    <property type="match status" value="1"/>
</dbReference>